<dbReference type="InterPro" id="IPR011989">
    <property type="entry name" value="ARM-like"/>
</dbReference>
<dbReference type="Proteomes" id="UP000006790">
    <property type="component" value="Chromosome 5"/>
</dbReference>
<dbReference type="InterPro" id="IPR032460">
    <property type="entry name" value="Symplekin/Pta1_N"/>
</dbReference>
<dbReference type="GO" id="GO:0005847">
    <property type="term" value="C:mRNA cleavage and polyadenylation specificity factor complex"/>
    <property type="evidence" value="ECO:0007669"/>
    <property type="project" value="EnsemblFungi"/>
</dbReference>
<dbReference type="Pfam" id="PF11935">
    <property type="entry name" value="SYMPK_PTA1_N"/>
    <property type="match status" value="1"/>
</dbReference>
<dbReference type="PANTHER" id="PTHR15245:SF20">
    <property type="entry name" value="SYMPLEKIN"/>
    <property type="match status" value="1"/>
</dbReference>
<protein>
    <recommendedName>
        <fullName evidence="5">Symplekin/Pta1 N-terminal domain-containing protein</fullName>
    </recommendedName>
</protein>
<dbReference type="OMA" id="YKNFVQF"/>
<accession>I6NCN5</accession>
<dbReference type="STRING" id="931890.I6NCN5"/>
<keyword evidence="3" id="KW-0539">Nucleus</keyword>
<dbReference type="EMBL" id="CP002501">
    <property type="protein sequence ID" value="AET39827.1"/>
    <property type="molecule type" value="Genomic_DNA"/>
</dbReference>
<reference evidence="6 7" key="1">
    <citation type="journal article" date="2011" name="G3 (Bethesda)">
        <title>Genome evolution in the Eremothecium clade of the Saccharomyces complex revealed by comparative genomics.</title>
        <authorList>
            <person name="Wendland J."/>
            <person name="Walther A."/>
        </authorList>
    </citation>
    <scope>NUCLEOTIDE SEQUENCE [LARGE SCALE GENOMIC DNA]</scope>
    <source>
        <strain evidence="7">CBS 270.75 / DBVPG 7215 / KCTC 17166 / NRRL Y-17582</strain>
    </source>
</reference>
<feature type="domain" description="Symplekin/Pta1 N-terminal" evidence="5">
    <location>
        <begin position="94"/>
        <end position="322"/>
    </location>
</feature>
<feature type="compositionally biased region" description="Polar residues" evidence="4">
    <location>
        <begin position="345"/>
        <end position="373"/>
    </location>
</feature>
<name>I6NCN5_ERECY</name>
<dbReference type="AlphaFoldDB" id="I6NCN5"/>
<evidence type="ECO:0000313" key="7">
    <source>
        <dbReference type="Proteomes" id="UP000006790"/>
    </source>
</evidence>
<dbReference type="HOGENOM" id="CLU_021804_0_0_1"/>
<dbReference type="Gene3D" id="1.25.10.10">
    <property type="entry name" value="Leucine-rich Repeat Variant"/>
    <property type="match status" value="1"/>
</dbReference>
<keyword evidence="7" id="KW-1185">Reference proteome</keyword>
<evidence type="ECO:0000256" key="3">
    <source>
        <dbReference type="ARBA" id="ARBA00023242"/>
    </source>
</evidence>
<dbReference type="GO" id="GO:0008033">
    <property type="term" value="P:tRNA processing"/>
    <property type="evidence" value="ECO:0007669"/>
    <property type="project" value="EnsemblFungi"/>
</dbReference>
<dbReference type="GeneID" id="11470292"/>
<evidence type="ECO:0000313" key="6">
    <source>
        <dbReference type="EMBL" id="AET39827.1"/>
    </source>
</evidence>
<dbReference type="GO" id="GO:0006397">
    <property type="term" value="P:mRNA processing"/>
    <property type="evidence" value="ECO:0007669"/>
    <property type="project" value="UniProtKB-KW"/>
</dbReference>
<feature type="region of interest" description="Disordered" evidence="4">
    <location>
        <begin position="336"/>
        <end position="395"/>
    </location>
</feature>
<dbReference type="FunCoup" id="I6NCN5">
    <property type="interactions" value="216"/>
</dbReference>
<feature type="compositionally biased region" description="Low complexity" evidence="4">
    <location>
        <begin position="379"/>
        <end position="391"/>
    </location>
</feature>
<gene>
    <name evidence="6" type="ordered locus">Ecym_5027</name>
</gene>
<dbReference type="InterPro" id="IPR021850">
    <property type="entry name" value="Symplekin/Pta1"/>
</dbReference>
<evidence type="ECO:0000256" key="2">
    <source>
        <dbReference type="ARBA" id="ARBA00022664"/>
    </source>
</evidence>
<organism evidence="6 7">
    <name type="scientific">Eremothecium cymbalariae (strain CBS 270.75 / DBVPG 7215 / KCTC 17166 / NRRL Y-17582)</name>
    <name type="common">Yeast</name>
    <dbReference type="NCBI Taxonomy" id="931890"/>
    <lineage>
        <taxon>Eukaryota</taxon>
        <taxon>Fungi</taxon>
        <taxon>Dikarya</taxon>
        <taxon>Ascomycota</taxon>
        <taxon>Saccharomycotina</taxon>
        <taxon>Saccharomycetes</taxon>
        <taxon>Saccharomycetales</taxon>
        <taxon>Saccharomycetaceae</taxon>
        <taxon>Eremothecium</taxon>
    </lineage>
</organism>
<evidence type="ECO:0000259" key="5">
    <source>
        <dbReference type="Pfam" id="PF11935"/>
    </source>
</evidence>
<evidence type="ECO:0000256" key="1">
    <source>
        <dbReference type="ARBA" id="ARBA00004123"/>
    </source>
</evidence>
<dbReference type="KEGG" id="erc:Ecym_5027"/>
<dbReference type="RefSeq" id="XP_003646644.1">
    <property type="nucleotide sequence ID" value="XM_003646596.1"/>
</dbReference>
<comment type="subcellular location">
    <subcellularLocation>
        <location evidence="1">Nucleus</location>
    </subcellularLocation>
</comment>
<proteinExistence type="predicted"/>
<evidence type="ECO:0000256" key="4">
    <source>
        <dbReference type="SAM" id="MobiDB-lite"/>
    </source>
</evidence>
<dbReference type="OrthoDB" id="331600at2759"/>
<sequence length="761" mass="86383">MDLCQQLQQLHKVKELAMANEPEKVLPKVLETALSLYKQNSAKPKELSRFCSQLFLDLLTHEKIPSSEKPFLASQNFHDFVLMCQPTSDTCIDYITYKNIILGFGSCYGSLFDLVAKTSNESLWKDMVLLKDLVLQNWKSCFPLEPTDPLKDHARSLGANLASVKLISKIVIVHTQGTGISISTVPNNHPVIKNKQGLEAESKKLLDVLITFLIDEPMMIAPLFCSILNCLAFIMKQRPLATVRILSGLLKFNIDLKYQQDDEPTLQFRMAKRFVERCYKNFVNFGMKTQLIKNTGTLAPYHSKLGKIAQTLHMIAEETKNKGILNYNATQLERKMDAKEREKYSATTSNSNSLSKSPTPIESTLSLSQIQNSLPPPAQLTQQQPQQLTAPVSENNSDLPMLIKLQNYTMSKSSVTNFFNNSPVAFDNNYSSIYSLMNSKNSEIDISGLSQDILVKMCAEAISRTDTNKMITGLSIVASRYTDLMNKAMKYSNTNDTEDGERKKKKLKLEDGVNAPLVTDVDDGSTNLEYEEENKEFVLAPPAPMSKEEKLNHLQLIVSNLLYISESDETSGLSNTGEDLPALHRARLLQWDNKTSWVVLLTRLSSRGLQADKDMSNVVRQKLYDYFLEDFSNRVAVVIEWLSEEWFSEIVRTNSYTIYNEWSLKVLDGLVPFLESGHRKMFIRLVSELPHLDEEHIKKFKSLCLDPLRSSLGFQALKFLIMFRPPVKPMVNDILQEMILQDESVKEQCEAILTKFYYGSP</sequence>
<keyword evidence="2" id="KW-0507">mRNA processing</keyword>
<dbReference type="InParanoid" id="I6NCN5"/>
<dbReference type="eggNOG" id="KOG1895">
    <property type="taxonomic scope" value="Eukaryota"/>
</dbReference>
<dbReference type="PANTHER" id="PTHR15245">
    <property type="entry name" value="SYMPLEKIN-RELATED"/>
    <property type="match status" value="1"/>
</dbReference>
<dbReference type="GO" id="GO:0030846">
    <property type="term" value="P:termination of RNA polymerase II transcription, poly(A)-coupled"/>
    <property type="evidence" value="ECO:0007669"/>
    <property type="project" value="EnsemblFungi"/>
</dbReference>